<dbReference type="InterPro" id="IPR027417">
    <property type="entry name" value="P-loop_NTPase"/>
</dbReference>
<dbReference type="PANTHER" id="PTHR19879:SF9">
    <property type="entry name" value="TRANSCRIPTION INITIATION FACTOR TFIID SUBUNIT 5"/>
    <property type="match status" value="1"/>
</dbReference>
<sequence length="1341" mass="140513">MGRPERPLDPAAGPVQRLAHELRELRRAAGGPSYRAMAEDAGFSATTLSQAAAGERLPSLAVVQGYVRACGGDPADWEPRWREADAAAGAAAVEDGGDHPAPYRGLARFEPDDHALFFGRDRLVEELGDLVDAHRFAAVFGASGSGKSSLLRAGFLPRLRERIARQECVSVLRVLTPGARPAETYGHLLTVADGEPDCWVVVDQFEEVFTLCRDETERARFLDLLLTARDPASRLRVLIAVRADFHARCAEHPGLAEVLRHAGLPVGPMTADELREAVVRPAQAAGLLVERSLAATVVEEVQGRPGALPMLSHALLETWRRRRGRMLTAAAYEAAGGLNAAIAASAEAVYGELSAPQAVAARQLLLRLVEPGRGTVDTGRPLTRDELSECSHPDIPVVAERLARARLLTVDEEGVRLAHESLIACWPRLHGWIDQDRERLRHHRQLTEAARAWLEHDRDPGTLYRGTRLARAEEVFPGHARDLALTEAERAFLTAAFDVRETERRAAGRATRRARALVGALSAVLAVALVAGLAAWRQRDDNVLQRTQNTARRVAAVADGLRTTDPRAALLLGVAAWRIAPLPETRRALLGSLAQPEVDAFSDPASGYRSQRFLADSGRTLLSVDDRTWQTWDLATRRTTASGHLPPGEVLAAAPDARVLAISTTPGSGDGDAPGTVRLWDVRAGRWTGGAPLRLSGGEGTEIAFGASGGSYVVGEGADAAAAGSGTDGAGTDGAGAGDGSDGGARTASASASGADAAADAAAGSVGGRVRVRSVVDGAVLFEARGVTPANVAPDGDDRRVAVCPAGKAPRVLEVDGRRVVHGSWERERGVCGADSAVVFGAAGRFAVVAGGEVRVWDARTGTRVAVLQDPGVRYAAFSGDGAFLATAGSADEIRVWRLSSPADPVLRHPLNNQHLRGGLAWAPGTSVLRYLEGGTAHTLDLTTTVTAAWRDRPVDAVLLSPDGRLYATATRTGPGTPTGAGAGSAGGGRAGAGSAGGGSGFRFELRDTRDGRLIRTLPSSPSPAPPAPAFAASPAGSPQRLAPADTVPRMAFSPDGGRFVYGVTGPGARGASQWFTVWDVARGRAQSVLDLGRTRSGTEVTALALTSDGHTLFTTRTPVDGEPSNEQWNTETRGRTDTFTGPGLGGARLALSPRDELVVGDNRVARDGTGRSAALDLVQGDHISALAFSPDGSRVAAGDRTGRVALWDGDLRRRAGVLRNVFPAPLGDGTPEAVSALALSPDGHTLAVGGDAGTVQLWDTTTQQPLGGPLPSPGERIASLAFSPDSTTLYAGGAHVPLLRHTVAPGRTIAQVCARAGNEDLSRGEWATYVPDAPYRKVCG</sequence>
<accession>A0A927L322</accession>
<dbReference type="RefSeq" id="WP_192361388.1">
    <property type="nucleotide sequence ID" value="NZ_CP119182.1"/>
</dbReference>
<dbReference type="PROSITE" id="PS50082">
    <property type="entry name" value="WD_REPEATS_2"/>
    <property type="match status" value="2"/>
</dbReference>
<comment type="caution">
    <text evidence="4">The sequence shown here is derived from an EMBL/GenBank/DDBJ whole genome shotgun (WGS) entry which is preliminary data.</text>
</comment>
<name>A0A927L322_9ACTN</name>
<dbReference type="GeneID" id="79932168"/>
<dbReference type="GO" id="GO:0003677">
    <property type="term" value="F:DNA binding"/>
    <property type="evidence" value="ECO:0007669"/>
    <property type="project" value="InterPro"/>
</dbReference>
<dbReference type="InterPro" id="IPR049052">
    <property type="entry name" value="nSTAND1"/>
</dbReference>
<dbReference type="SUPFAM" id="SSF50969">
    <property type="entry name" value="YVTN repeat-like/Quinoprotein amine dehydrogenase"/>
    <property type="match status" value="1"/>
</dbReference>
<feature type="compositionally biased region" description="Low complexity" evidence="2">
    <location>
        <begin position="1030"/>
        <end position="1039"/>
    </location>
</feature>
<feature type="repeat" description="WD" evidence="1">
    <location>
        <begin position="1228"/>
        <end position="1269"/>
    </location>
</feature>
<evidence type="ECO:0000256" key="1">
    <source>
        <dbReference type="PROSITE-ProRule" id="PRU00221"/>
    </source>
</evidence>
<dbReference type="PANTHER" id="PTHR19879">
    <property type="entry name" value="TRANSCRIPTION INITIATION FACTOR TFIID"/>
    <property type="match status" value="1"/>
</dbReference>
<dbReference type="InterPro" id="IPR001680">
    <property type="entry name" value="WD40_rpt"/>
</dbReference>
<dbReference type="EMBL" id="JACYXT010000005">
    <property type="protein sequence ID" value="MBD9724532.1"/>
    <property type="molecule type" value="Genomic_DNA"/>
</dbReference>
<organism evidence="4 5">
    <name type="scientific">Streptomyces caniscabiei</name>
    <dbReference type="NCBI Taxonomy" id="2746961"/>
    <lineage>
        <taxon>Bacteria</taxon>
        <taxon>Bacillati</taxon>
        <taxon>Actinomycetota</taxon>
        <taxon>Actinomycetes</taxon>
        <taxon>Kitasatosporales</taxon>
        <taxon>Streptomycetaceae</taxon>
        <taxon>Streptomyces</taxon>
    </lineage>
</organism>
<reference evidence="4" key="1">
    <citation type="submission" date="2020-09" db="EMBL/GenBank/DDBJ databases">
        <title>Streptomyces canutascabiei sp. nov., which causes potato common scab and is distributed across the world.</title>
        <authorList>
            <person name="Nguyen H.P."/>
            <person name="Weisberg A.J."/>
            <person name="Chang J.H."/>
            <person name="Clarke C.R."/>
        </authorList>
    </citation>
    <scope>NUCLEOTIDE SEQUENCE</scope>
    <source>
        <strain evidence="4">ID-01-6.2a</strain>
    </source>
</reference>
<dbReference type="InterPro" id="IPR015943">
    <property type="entry name" value="WD40/YVTN_repeat-like_dom_sf"/>
</dbReference>
<dbReference type="SUPFAM" id="SSF82171">
    <property type="entry name" value="DPP6 N-terminal domain-like"/>
    <property type="match status" value="1"/>
</dbReference>
<evidence type="ECO:0000259" key="3">
    <source>
        <dbReference type="SMART" id="SM00530"/>
    </source>
</evidence>
<gene>
    <name evidence="4" type="ORF">IHE70_15175</name>
</gene>
<dbReference type="InterPro" id="IPR001387">
    <property type="entry name" value="Cro/C1-type_HTH"/>
</dbReference>
<evidence type="ECO:0000313" key="4">
    <source>
        <dbReference type="EMBL" id="MBD9724532.1"/>
    </source>
</evidence>
<protein>
    <recommendedName>
        <fullName evidence="3">HTH cro/C1-type domain-containing protein</fullName>
    </recommendedName>
</protein>
<dbReference type="InterPro" id="IPR010982">
    <property type="entry name" value="Lambda_DNA-bd_dom_sf"/>
</dbReference>
<feature type="compositionally biased region" description="Gly residues" evidence="2">
    <location>
        <begin position="726"/>
        <end position="743"/>
    </location>
</feature>
<feature type="region of interest" description="Disordered" evidence="2">
    <location>
        <begin position="969"/>
        <end position="1003"/>
    </location>
</feature>
<keyword evidence="1" id="KW-0853">WD repeat</keyword>
<dbReference type="SUPFAM" id="SSF47413">
    <property type="entry name" value="lambda repressor-like DNA-binding domains"/>
    <property type="match status" value="1"/>
</dbReference>
<feature type="domain" description="HTH cro/C1-type" evidence="3">
    <location>
        <begin position="21"/>
        <end position="77"/>
    </location>
</feature>
<dbReference type="Gene3D" id="2.130.10.10">
    <property type="entry name" value="YVTN repeat-like/Quinoprotein amine dehydrogenase"/>
    <property type="match status" value="4"/>
</dbReference>
<feature type="compositionally biased region" description="Gly residues" evidence="2">
    <location>
        <begin position="977"/>
        <end position="1001"/>
    </location>
</feature>
<feature type="region of interest" description="Disordered" evidence="2">
    <location>
        <begin position="1018"/>
        <end position="1042"/>
    </location>
</feature>
<dbReference type="SUPFAM" id="SSF50998">
    <property type="entry name" value="Quinoprotein alcohol dehydrogenase-like"/>
    <property type="match status" value="1"/>
</dbReference>
<proteinExistence type="predicted"/>
<evidence type="ECO:0000256" key="2">
    <source>
        <dbReference type="SAM" id="MobiDB-lite"/>
    </source>
</evidence>
<feature type="region of interest" description="Disordered" evidence="2">
    <location>
        <begin position="1114"/>
        <end position="1145"/>
    </location>
</feature>
<dbReference type="Pfam" id="PF20703">
    <property type="entry name" value="nSTAND1"/>
    <property type="match status" value="1"/>
</dbReference>
<evidence type="ECO:0000313" key="5">
    <source>
        <dbReference type="Proteomes" id="UP000661025"/>
    </source>
</evidence>
<dbReference type="InterPro" id="IPR011047">
    <property type="entry name" value="Quinoprotein_ADH-like_sf"/>
</dbReference>
<feature type="repeat" description="WD" evidence="1">
    <location>
        <begin position="1184"/>
        <end position="1209"/>
    </location>
</feature>
<dbReference type="Gene3D" id="1.10.260.40">
    <property type="entry name" value="lambda repressor-like DNA-binding domains"/>
    <property type="match status" value="1"/>
</dbReference>
<dbReference type="SMART" id="SM00320">
    <property type="entry name" value="WD40"/>
    <property type="match status" value="3"/>
</dbReference>
<dbReference type="PROSITE" id="PS50294">
    <property type="entry name" value="WD_REPEATS_REGION"/>
    <property type="match status" value="1"/>
</dbReference>
<dbReference type="CDD" id="cd00093">
    <property type="entry name" value="HTH_XRE"/>
    <property type="match status" value="1"/>
</dbReference>
<dbReference type="Pfam" id="PF00400">
    <property type="entry name" value="WD40"/>
    <property type="match status" value="2"/>
</dbReference>
<feature type="region of interest" description="Disordered" evidence="2">
    <location>
        <begin position="722"/>
        <end position="749"/>
    </location>
</feature>
<dbReference type="Proteomes" id="UP000661025">
    <property type="component" value="Unassembled WGS sequence"/>
</dbReference>
<dbReference type="SMART" id="SM00530">
    <property type="entry name" value="HTH_XRE"/>
    <property type="match status" value="1"/>
</dbReference>
<dbReference type="SUPFAM" id="SSF52540">
    <property type="entry name" value="P-loop containing nucleoside triphosphate hydrolases"/>
    <property type="match status" value="1"/>
</dbReference>
<dbReference type="InterPro" id="IPR011044">
    <property type="entry name" value="Quino_amine_DH_bsu"/>
</dbReference>